<evidence type="ECO:0000313" key="3">
    <source>
        <dbReference type="Proteomes" id="UP001497516"/>
    </source>
</evidence>
<proteinExistence type="predicted"/>
<evidence type="ECO:0000256" key="1">
    <source>
        <dbReference type="SAM" id="MobiDB-lite"/>
    </source>
</evidence>
<gene>
    <name evidence="2" type="ORF">LTRI10_LOCUS41352</name>
</gene>
<reference evidence="2 3" key="1">
    <citation type="submission" date="2024-04" db="EMBL/GenBank/DDBJ databases">
        <authorList>
            <person name="Fracassetti M."/>
        </authorList>
    </citation>
    <scope>NUCLEOTIDE SEQUENCE [LARGE SCALE GENOMIC DNA]</scope>
</reference>
<keyword evidence="3" id="KW-1185">Reference proteome</keyword>
<dbReference type="Proteomes" id="UP001497516">
    <property type="component" value="Chromosome 7"/>
</dbReference>
<accession>A0AAV2FV78</accession>
<protein>
    <submittedName>
        <fullName evidence="2">Uncharacterized protein</fullName>
    </submittedName>
</protein>
<name>A0AAV2FV78_9ROSI</name>
<sequence>MLEFLNAKNIFKAEIFAYTEAVEGGGGHSADSQISYIHGGGALYKDHPYQGYHDPHSYQEYQERGVGHHQSFPSYEEEAQRYHDNQQEGYQYQPEYDFHVCSGSYHNYHYGADKDVFHDLNQMEDALSGLVSDPEDEEEEGDIILNNFDPLERANDSGPDSDSDDDEVSRDHVPITHYNHIPNENWYVDADMKPPKVPIWGTLTRFMKGQQFGMNEVRHVVNTETMARSFE</sequence>
<dbReference type="EMBL" id="OZ034820">
    <property type="protein sequence ID" value="CAL1401285.1"/>
    <property type="molecule type" value="Genomic_DNA"/>
</dbReference>
<evidence type="ECO:0000313" key="2">
    <source>
        <dbReference type="EMBL" id="CAL1401285.1"/>
    </source>
</evidence>
<feature type="region of interest" description="Disordered" evidence="1">
    <location>
        <begin position="145"/>
        <end position="170"/>
    </location>
</feature>
<organism evidence="2 3">
    <name type="scientific">Linum trigynum</name>
    <dbReference type="NCBI Taxonomy" id="586398"/>
    <lineage>
        <taxon>Eukaryota</taxon>
        <taxon>Viridiplantae</taxon>
        <taxon>Streptophyta</taxon>
        <taxon>Embryophyta</taxon>
        <taxon>Tracheophyta</taxon>
        <taxon>Spermatophyta</taxon>
        <taxon>Magnoliopsida</taxon>
        <taxon>eudicotyledons</taxon>
        <taxon>Gunneridae</taxon>
        <taxon>Pentapetalae</taxon>
        <taxon>rosids</taxon>
        <taxon>fabids</taxon>
        <taxon>Malpighiales</taxon>
        <taxon>Linaceae</taxon>
        <taxon>Linum</taxon>
    </lineage>
</organism>
<dbReference type="AlphaFoldDB" id="A0AAV2FV78"/>
<feature type="compositionally biased region" description="Acidic residues" evidence="1">
    <location>
        <begin position="159"/>
        <end position="168"/>
    </location>
</feature>